<comment type="caution">
    <text evidence="2">The sequence shown here is derived from an EMBL/GenBank/DDBJ whole genome shotgun (WGS) entry which is preliminary data.</text>
</comment>
<dbReference type="PROSITE" id="PS00409">
    <property type="entry name" value="PROKAR_NTER_METHYL"/>
    <property type="match status" value="1"/>
</dbReference>
<evidence type="ECO:0000313" key="5">
    <source>
        <dbReference type="EMBL" id="RHD96050.1"/>
    </source>
</evidence>
<evidence type="ECO:0000313" key="2">
    <source>
        <dbReference type="EMBL" id="PWE85043.1"/>
    </source>
</evidence>
<keyword evidence="1" id="KW-0472">Membrane</keyword>
<proteinExistence type="predicted"/>
<evidence type="ECO:0000313" key="3">
    <source>
        <dbReference type="EMBL" id="RGR53708.1"/>
    </source>
</evidence>
<evidence type="ECO:0000313" key="11">
    <source>
        <dbReference type="Proteomes" id="UP000284835"/>
    </source>
</evidence>
<dbReference type="EMBL" id="QSJS01000005">
    <property type="protein sequence ID" value="RHD96050.1"/>
    <property type="molecule type" value="Genomic_DNA"/>
</dbReference>
<evidence type="ECO:0000313" key="13">
    <source>
        <dbReference type="Proteomes" id="UP000285865"/>
    </source>
</evidence>
<dbReference type="Pfam" id="PF07963">
    <property type="entry name" value="N_methyl"/>
    <property type="match status" value="1"/>
</dbReference>
<evidence type="ECO:0000313" key="10">
    <source>
        <dbReference type="Proteomes" id="UP000283765"/>
    </source>
</evidence>
<name>A0A2U2EKK2_9FIRM</name>
<dbReference type="SUPFAM" id="SSF54523">
    <property type="entry name" value="Pili subunits"/>
    <property type="match status" value="1"/>
</dbReference>
<feature type="transmembrane region" description="Helical" evidence="1">
    <location>
        <begin position="12"/>
        <end position="35"/>
    </location>
</feature>
<dbReference type="EMBL" id="QRKN01000012">
    <property type="protein sequence ID" value="RHI19284.1"/>
    <property type="molecule type" value="Genomic_DNA"/>
</dbReference>
<dbReference type="InterPro" id="IPR012902">
    <property type="entry name" value="N_methyl_site"/>
</dbReference>
<evidence type="ECO:0000313" key="4">
    <source>
        <dbReference type="EMBL" id="RGU26037.1"/>
    </source>
</evidence>
<reference evidence="9 10" key="2">
    <citation type="submission" date="2018-08" db="EMBL/GenBank/DDBJ databases">
        <title>A genome reference for cultivated species of the human gut microbiota.</title>
        <authorList>
            <person name="Zou Y."/>
            <person name="Xue W."/>
            <person name="Luo G."/>
        </authorList>
    </citation>
    <scope>NUCLEOTIDE SEQUENCE [LARGE SCALE GENOMIC DNA]</scope>
    <source>
        <strain evidence="4 10">AF17-27</strain>
        <strain evidence="3 9">AF25-15</strain>
        <strain evidence="7 13">AM16-11</strain>
        <strain evidence="6 12">AM29-10</strain>
        <strain evidence="5 11">AM30-13AC</strain>
    </source>
</reference>
<dbReference type="EMBL" id="QRXR01000008">
    <property type="protein sequence ID" value="RGU26037.1"/>
    <property type="molecule type" value="Genomic_DNA"/>
</dbReference>
<gene>
    <name evidence="7" type="ORF">DW172_12730</name>
    <name evidence="6" type="ORF">DW753_12355</name>
    <name evidence="5" type="ORF">DW775_05305</name>
    <name evidence="4" type="ORF">DWW89_06220</name>
    <name evidence="3" type="ORF">DWY38_10685</name>
    <name evidence="2" type="ORF">LD38_02980</name>
</gene>
<accession>A0A2U2EKK2</accession>
<dbReference type="NCBIfam" id="TIGR02532">
    <property type="entry name" value="IV_pilin_GFxxxE"/>
    <property type="match status" value="1"/>
</dbReference>
<keyword evidence="1" id="KW-0812">Transmembrane</keyword>
<dbReference type="EMBL" id="QSKC01000018">
    <property type="protein sequence ID" value="RHE30949.1"/>
    <property type="molecule type" value="Genomic_DNA"/>
</dbReference>
<evidence type="ECO:0000313" key="9">
    <source>
        <dbReference type="Proteomes" id="UP000266066"/>
    </source>
</evidence>
<protein>
    <submittedName>
        <fullName evidence="2">N-terminal cleavage protein</fullName>
    </submittedName>
    <submittedName>
        <fullName evidence="3">Prepilin-type N-terminal cleavage/methylation domain-containing protein</fullName>
    </submittedName>
</protein>
<evidence type="ECO:0000256" key="1">
    <source>
        <dbReference type="SAM" id="Phobius"/>
    </source>
</evidence>
<reference evidence="2 8" key="1">
    <citation type="submission" date="2014-09" db="EMBL/GenBank/DDBJ databases">
        <title>Butyrate-producing bacteria isolated from human gut.</title>
        <authorList>
            <person name="Zhang Q."/>
            <person name="Zhao L."/>
        </authorList>
    </citation>
    <scope>NUCLEOTIDE SEQUENCE [LARGE SCALE GENOMIC DNA]</scope>
    <source>
        <strain evidence="2 8">R22</strain>
    </source>
</reference>
<dbReference type="Proteomes" id="UP000266066">
    <property type="component" value="Unassembled WGS sequence"/>
</dbReference>
<dbReference type="Proteomes" id="UP000284835">
    <property type="component" value="Unassembled WGS sequence"/>
</dbReference>
<evidence type="ECO:0000313" key="12">
    <source>
        <dbReference type="Proteomes" id="UP000285290"/>
    </source>
</evidence>
<dbReference type="Proteomes" id="UP000285290">
    <property type="component" value="Unassembled WGS sequence"/>
</dbReference>
<evidence type="ECO:0000313" key="8">
    <source>
        <dbReference type="Proteomes" id="UP000245905"/>
    </source>
</evidence>
<dbReference type="Proteomes" id="UP000283765">
    <property type="component" value="Unassembled WGS sequence"/>
</dbReference>
<organism evidence="2 8">
    <name type="scientific">Agathobacter rectalis</name>
    <dbReference type="NCBI Taxonomy" id="39491"/>
    <lineage>
        <taxon>Bacteria</taxon>
        <taxon>Bacillati</taxon>
        <taxon>Bacillota</taxon>
        <taxon>Clostridia</taxon>
        <taxon>Lachnospirales</taxon>
        <taxon>Lachnospiraceae</taxon>
        <taxon>Agathobacter</taxon>
    </lineage>
</organism>
<sequence>MFVKVKKNNGGFSLVELIVVIAISVVLIGAATISIRSVMGVEVKQCARNIESIINKTRVTSMGKDSAVLKIYKASDGAYYYKMTINGTESDPSKIGKSRIEVYYSMNDDYSGKTQLNVSDSIELQFDRSSGAQKPDTNGKYCSRIWVQKNSTEKVITIYKETGKVVCE</sequence>
<dbReference type="Proteomes" id="UP000285865">
    <property type="component" value="Unassembled WGS sequence"/>
</dbReference>
<dbReference type="InterPro" id="IPR045584">
    <property type="entry name" value="Pilin-like"/>
</dbReference>
<dbReference type="AlphaFoldDB" id="A0A2U2EKK2"/>
<evidence type="ECO:0000313" key="7">
    <source>
        <dbReference type="EMBL" id="RHI19284.1"/>
    </source>
</evidence>
<dbReference type="EMBL" id="QRUJ01000011">
    <property type="protein sequence ID" value="RGR53708.1"/>
    <property type="molecule type" value="Genomic_DNA"/>
</dbReference>
<evidence type="ECO:0000313" key="6">
    <source>
        <dbReference type="EMBL" id="RHE30949.1"/>
    </source>
</evidence>
<dbReference type="Proteomes" id="UP000245905">
    <property type="component" value="Unassembled WGS sequence"/>
</dbReference>
<dbReference type="EMBL" id="JRFS01000002">
    <property type="protein sequence ID" value="PWE85043.1"/>
    <property type="molecule type" value="Genomic_DNA"/>
</dbReference>
<dbReference type="RefSeq" id="WP_109257271.1">
    <property type="nucleotide sequence ID" value="NZ_JRFS01000002.1"/>
</dbReference>
<keyword evidence="1" id="KW-1133">Transmembrane helix</keyword>